<reference evidence="1 2" key="1">
    <citation type="submission" date="2019-03" db="EMBL/GenBank/DDBJ databases">
        <title>Genomic Encyclopedia of Type Strains, Phase IV (KMG-IV): sequencing the most valuable type-strain genomes for metagenomic binning, comparative biology and taxonomic classification.</title>
        <authorList>
            <person name="Goeker M."/>
        </authorList>
    </citation>
    <scope>NUCLEOTIDE SEQUENCE [LARGE SCALE GENOMIC DNA]</scope>
    <source>
        <strain evidence="1 2">DSM 100556</strain>
    </source>
</reference>
<evidence type="ECO:0008006" key="3">
    <source>
        <dbReference type="Google" id="ProtNLM"/>
    </source>
</evidence>
<name>A0A4R1QTL5_9FIRM</name>
<dbReference type="Proteomes" id="UP000295718">
    <property type="component" value="Unassembled WGS sequence"/>
</dbReference>
<dbReference type="EMBL" id="SLUO01000010">
    <property type="protein sequence ID" value="TCL56847.1"/>
    <property type="molecule type" value="Genomic_DNA"/>
</dbReference>
<protein>
    <recommendedName>
        <fullName evidence="3">Helix-turn-helix protein</fullName>
    </recommendedName>
</protein>
<keyword evidence="2" id="KW-1185">Reference proteome</keyword>
<evidence type="ECO:0000313" key="2">
    <source>
        <dbReference type="Proteomes" id="UP000295718"/>
    </source>
</evidence>
<comment type="caution">
    <text evidence="1">The sequence shown here is derived from an EMBL/GenBank/DDBJ whole genome shotgun (WGS) entry which is preliminary data.</text>
</comment>
<evidence type="ECO:0000313" key="1">
    <source>
        <dbReference type="EMBL" id="TCL56847.1"/>
    </source>
</evidence>
<sequence>MKYITPKEAGEKWGISDRRIQLLCKQGRIEGVYRLGWTWAIPENAEKPADGRLKKQPD</sequence>
<dbReference type="AlphaFoldDB" id="A0A4R1QTL5"/>
<organism evidence="1 2">
    <name type="scientific">Kineothrix alysoides</name>
    <dbReference type="NCBI Taxonomy" id="1469948"/>
    <lineage>
        <taxon>Bacteria</taxon>
        <taxon>Bacillati</taxon>
        <taxon>Bacillota</taxon>
        <taxon>Clostridia</taxon>
        <taxon>Lachnospirales</taxon>
        <taxon>Lachnospiraceae</taxon>
        <taxon>Kineothrix</taxon>
    </lineage>
</organism>
<accession>A0A4R1QTL5</accession>
<dbReference type="STRING" id="1469948.GCA_000732725_02789"/>
<gene>
    <name evidence="1" type="ORF">EDD76_11019</name>
</gene>
<proteinExistence type="predicted"/>
<dbReference type="OrthoDB" id="9799038at2"/>
<dbReference type="RefSeq" id="WP_081906014.1">
    <property type="nucleotide sequence ID" value="NZ_JPNB01000002.1"/>
</dbReference>